<dbReference type="AlphaFoldDB" id="A0AAU8HR87"/>
<dbReference type="InterPro" id="IPR002528">
    <property type="entry name" value="MATE_fam"/>
</dbReference>
<keyword evidence="6" id="KW-1003">Cell membrane</keyword>
<feature type="transmembrane region" description="Helical" evidence="12">
    <location>
        <begin position="54"/>
        <end position="76"/>
    </location>
</feature>
<evidence type="ECO:0000256" key="11">
    <source>
        <dbReference type="ARBA" id="ARBA00031636"/>
    </source>
</evidence>
<feature type="transmembrane region" description="Helical" evidence="12">
    <location>
        <begin position="393"/>
        <end position="416"/>
    </location>
</feature>
<reference evidence="13" key="1">
    <citation type="journal article" date="2018" name="Antonie Van Leeuwenhoek">
        <title>Proteinivorax hydrogeniformans sp. nov., an anaerobic, haloalkaliphilic bacterium fermenting proteinaceous compounds with high hydrogen production.</title>
        <authorList>
            <person name="Boltyanskaya Y."/>
            <person name="Detkova E."/>
            <person name="Pimenov N."/>
            <person name="Kevbrin V."/>
        </authorList>
    </citation>
    <scope>NUCLEOTIDE SEQUENCE</scope>
    <source>
        <strain evidence="13">Z-710</strain>
    </source>
</reference>
<dbReference type="EMBL" id="CP159485">
    <property type="protein sequence ID" value="XCI27650.1"/>
    <property type="molecule type" value="Genomic_DNA"/>
</dbReference>
<reference evidence="13" key="2">
    <citation type="submission" date="2024-06" db="EMBL/GenBank/DDBJ databases">
        <authorList>
            <person name="Petrova K.O."/>
            <person name="Toshchakov S.V."/>
            <person name="Boltjanskaja Y.V."/>
            <person name="Kevbrin V.V."/>
        </authorList>
    </citation>
    <scope>NUCLEOTIDE SEQUENCE</scope>
    <source>
        <strain evidence="13">Z-710</strain>
    </source>
</reference>
<keyword evidence="9" id="KW-0406">Ion transport</keyword>
<feature type="transmembrane region" description="Helical" evidence="12">
    <location>
        <begin position="289"/>
        <end position="307"/>
    </location>
</feature>
<protein>
    <recommendedName>
        <fullName evidence="3">Probable multidrug resistance protein NorM</fullName>
    </recommendedName>
    <alternativeName>
        <fullName evidence="11">Multidrug-efflux transporter</fullName>
    </alternativeName>
</protein>
<feature type="transmembrane region" description="Helical" evidence="12">
    <location>
        <begin position="96"/>
        <end position="114"/>
    </location>
</feature>
<keyword evidence="7 12" id="KW-0812">Transmembrane</keyword>
<evidence type="ECO:0000256" key="5">
    <source>
        <dbReference type="ARBA" id="ARBA00022449"/>
    </source>
</evidence>
<evidence type="ECO:0000256" key="8">
    <source>
        <dbReference type="ARBA" id="ARBA00022989"/>
    </source>
</evidence>
<evidence type="ECO:0000256" key="6">
    <source>
        <dbReference type="ARBA" id="ARBA00022475"/>
    </source>
</evidence>
<organism evidence="13">
    <name type="scientific">Proteinivorax hydrogeniformans</name>
    <dbReference type="NCBI Taxonomy" id="1826727"/>
    <lineage>
        <taxon>Bacteria</taxon>
        <taxon>Bacillati</taxon>
        <taxon>Bacillota</taxon>
        <taxon>Clostridia</taxon>
        <taxon>Eubacteriales</taxon>
        <taxon>Proteinivoracaceae</taxon>
        <taxon>Proteinivorax</taxon>
    </lineage>
</organism>
<feature type="transmembrane region" description="Helical" evidence="12">
    <location>
        <begin position="202"/>
        <end position="221"/>
    </location>
</feature>
<comment type="function">
    <text evidence="1">Multidrug efflux pump.</text>
</comment>
<evidence type="ECO:0000256" key="2">
    <source>
        <dbReference type="ARBA" id="ARBA00004651"/>
    </source>
</evidence>
<name>A0AAU8HR87_9FIRM</name>
<feature type="transmembrane region" description="Helical" evidence="12">
    <location>
        <begin position="328"/>
        <end position="351"/>
    </location>
</feature>
<dbReference type="InterPro" id="IPR050222">
    <property type="entry name" value="MATE_MdtK"/>
</dbReference>
<dbReference type="CDD" id="cd13137">
    <property type="entry name" value="MATE_NorM_like"/>
    <property type="match status" value="1"/>
</dbReference>
<dbReference type="PANTHER" id="PTHR43298:SF4">
    <property type="entry name" value="DRUG_SODIUM ANTIPORTER"/>
    <property type="match status" value="1"/>
</dbReference>
<evidence type="ECO:0000256" key="3">
    <source>
        <dbReference type="ARBA" id="ARBA00020268"/>
    </source>
</evidence>
<dbReference type="RefSeq" id="WP_353892228.1">
    <property type="nucleotide sequence ID" value="NZ_CP159485.1"/>
</dbReference>
<dbReference type="GO" id="GO:0015297">
    <property type="term" value="F:antiporter activity"/>
    <property type="evidence" value="ECO:0007669"/>
    <property type="project" value="UniProtKB-KW"/>
</dbReference>
<accession>A0AAU8HR87</accession>
<dbReference type="PIRSF" id="PIRSF006603">
    <property type="entry name" value="DinF"/>
    <property type="match status" value="1"/>
</dbReference>
<keyword evidence="10 12" id="KW-0472">Membrane</keyword>
<evidence type="ECO:0000256" key="1">
    <source>
        <dbReference type="ARBA" id="ARBA00003408"/>
    </source>
</evidence>
<evidence type="ECO:0000313" key="13">
    <source>
        <dbReference type="EMBL" id="XCI27650.1"/>
    </source>
</evidence>
<keyword evidence="8 12" id="KW-1133">Transmembrane helix</keyword>
<dbReference type="NCBIfam" id="TIGR00797">
    <property type="entry name" value="matE"/>
    <property type="match status" value="1"/>
</dbReference>
<gene>
    <name evidence="13" type="ORF">PRVXH_001558</name>
</gene>
<sequence>MEKLKIHKATVLLIASYALPIIIETSLQMLIGWVDTIMISRRLGEFSFNGVDTANSLLGIITLVLMVLVTGSSILIAQYVGAKDKEKSSQIARQSILFMVISSLVLMIPLIFLGKNLLKLMPIANEEIISQAHIYLRYIVLFLPIQALMMLLGGIIKSTGDTKRPMFAMVGVNIANTALNYFFLYGIPFINIGGNSGIEGPALASGISRSIGLVFLVYIVYQKNFALSLKLKEIFKANLKILTEITTVGIPAGLEQIFYRGSMFLHKLIIMSMGSSVQAAAGYSSRIEGISFIPIFGLSMAVSILVGQKIGGKDIEKAKEITDTSVKISIAFMIFAGLTFIIGGPFILRIFTLEKNTIATGTTILYMIAFAQPAKAINMSLNGTFRGAGNTKWVMWVTFSGTLFVCVGLGFLLGIVLNWGIYGLWAAVILDEWLRAAINWYHYKTGNWASYRLVDSKHEKVKTA</sequence>
<feature type="transmembrane region" description="Helical" evidence="12">
    <location>
        <begin position="167"/>
        <end position="190"/>
    </location>
</feature>
<dbReference type="GO" id="GO:0042910">
    <property type="term" value="F:xenobiotic transmembrane transporter activity"/>
    <property type="evidence" value="ECO:0007669"/>
    <property type="project" value="InterPro"/>
</dbReference>
<dbReference type="InterPro" id="IPR048279">
    <property type="entry name" value="MdtK-like"/>
</dbReference>
<evidence type="ECO:0000256" key="10">
    <source>
        <dbReference type="ARBA" id="ARBA00023136"/>
    </source>
</evidence>
<proteinExistence type="predicted"/>
<keyword evidence="4" id="KW-0813">Transport</keyword>
<feature type="transmembrane region" description="Helical" evidence="12">
    <location>
        <begin position="134"/>
        <end position="155"/>
    </location>
</feature>
<dbReference type="GO" id="GO:0006811">
    <property type="term" value="P:monoatomic ion transport"/>
    <property type="evidence" value="ECO:0007669"/>
    <property type="project" value="UniProtKB-KW"/>
</dbReference>
<comment type="subcellular location">
    <subcellularLocation>
        <location evidence="2">Cell membrane</location>
        <topology evidence="2">Multi-pass membrane protein</topology>
    </subcellularLocation>
</comment>
<dbReference type="Pfam" id="PF01554">
    <property type="entry name" value="MatE"/>
    <property type="match status" value="2"/>
</dbReference>
<feature type="transmembrane region" description="Helical" evidence="12">
    <location>
        <begin position="12"/>
        <end position="34"/>
    </location>
</feature>
<evidence type="ECO:0000256" key="12">
    <source>
        <dbReference type="SAM" id="Phobius"/>
    </source>
</evidence>
<feature type="transmembrane region" description="Helical" evidence="12">
    <location>
        <begin position="363"/>
        <end position="381"/>
    </location>
</feature>
<evidence type="ECO:0000256" key="7">
    <source>
        <dbReference type="ARBA" id="ARBA00022692"/>
    </source>
</evidence>
<evidence type="ECO:0000256" key="4">
    <source>
        <dbReference type="ARBA" id="ARBA00022448"/>
    </source>
</evidence>
<dbReference type="GO" id="GO:0005886">
    <property type="term" value="C:plasma membrane"/>
    <property type="evidence" value="ECO:0007669"/>
    <property type="project" value="UniProtKB-SubCell"/>
</dbReference>
<keyword evidence="5" id="KW-0050">Antiport</keyword>
<evidence type="ECO:0000256" key="9">
    <source>
        <dbReference type="ARBA" id="ARBA00023065"/>
    </source>
</evidence>
<dbReference type="PANTHER" id="PTHR43298">
    <property type="entry name" value="MULTIDRUG RESISTANCE PROTEIN NORM-RELATED"/>
    <property type="match status" value="1"/>
</dbReference>